<keyword evidence="2" id="KW-1185">Reference proteome</keyword>
<feature type="non-terminal residue" evidence="1">
    <location>
        <position position="1"/>
    </location>
</feature>
<feature type="non-terminal residue" evidence="1">
    <location>
        <position position="53"/>
    </location>
</feature>
<protein>
    <submittedName>
        <fullName evidence="1">Uncharacterized protein</fullName>
    </submittedName>
</protein>
<accession>A0A0V1CAK5</accession>
<dbReference type="Proteomes" id="UP000054653">
    <property type="component" value="Unassembled WGS sequence"/>
</dbReference>
<evidence type="ECO:0000313" key="1">
    <source>
        <dbReference type="EMBL" id="KRY46351.1"/>
    </source>
</evidence>
<reference evidence="1 2" key="1">
    <citation type="submission" date="2015-01" db="EMBL/GenBank/DDBJ databases">
        <title>Evolution of Trichinella species and genotypes.</title>
        <authorList>
            <person name="Korhonen P.K."/>
            <person name="Edoardo P."/>
            <person name="Giuseppe L.R."/>
            <person name="Gasser R.B."/>
        </authorList>
    </citation>
    <scope>NUCLEOTIDE SEQUENCE [LARGE SCALE GENOMIC DNA]</scope>
    <source>
        <strain evidence="1">ISS120</strain>
    </source>
</reference>
<name>A0A0V1CAK5_TRIBR</name>
<organism evidence="1 2">
    <name type="scientific">Trichinella britovi</name>
    <name type="common">Parasitic roundworm</name>
    <dbReference type="NCBI Taxonomy" id="45882"/>
    <lineage>
        <taxon>Eukaryota</taxon>
        <taxon>Metazoa</taxon>
        <taxon>Ecdysozoa</taxon>
        <taxon>Nematoda</taxon>
        <taxon>Enoplea</taxon>
        <taxon>Dorylaimia</taxon>
        <taxon>Trichinellida</taxon>
        <taxon>Trichinellidae</taxon>
        <taxon>Trichinella</taxon>
    </lineage>
</organism>
<evidence type="ECO:0000313" key="2">
    <source>
        <dbReference type="Proteomes" id="UP000054653"/>
    </source>
</evidence>
<dbReference type="EMBL" id="JYDI01000293">
    <property type="protein sequence ID" value="KRY46351.1"/>
    <property type="molecule type" value="Genomic_DNA"/>
</dbReference>
<sequence>LCAALAIHFYAQALIITRLGRKMQSEGCFATMLINVLPCVTDLIRTHKEGGFE</sequence>
<dbReference type="AlphaFoldDB" id="A0A0V1CAK5"/>
<gene>
    <name evidence="1" type="ORF">T03_9728</name>
</gene>
<proteinExistence type="predicted"/>
<comment type="caution">
    <text evidence="1">The sequence shown here is derived from an EMBL/GenBank/DDBJ whole genome shotgun (WGS) entry which is preliminary data.</text>
</comment>